<dbReference type="Pfam" id="PF04408">
    <property type="entry name" value="WHD_HA2"/>
    <property type="match status" value="1"/>
</dbReference>
<dbReference type="GO" id="GO:0005737">
    <property type="term" value="C:cytoplasm"/>
    <property type="evidence" value="ECO:0007669"/>
    <property type="project" value="TreeGrafter"/>
</dbReference>
<protein>
    <recommendedName>
        <fullName evidence="5">Helicase C-terminal domain-containing protein</fullName>
    </recommendedName>
</protein>
<dbReference type="GO" id="GO:0005524">
    <property type="term" value="F:ATP binding"/>
    <property type="evidence" value="ECO:0007669"/>
    <property type="project" value="UniProtKB-KW"/>
</dbReference>
<dbReference type="EMBL" id="CAKOFQ010007449">
    <property type="protein sequence ID" value="CAH2001443.1"/>
    <property type="molecule type" value="Genomic_DNA"/>
</dbReference>
<dbReference type="GO" id="GO:0003724">
    <property type="term" value="F:RNA helicase activity"/>
    <property type="evidence" value="ECO:0007669"/>
    <property type="project" value="TreeGrafter"/>
</dbReference>
<evidence type="ECO:0000313" key="7">
    <source>
        <dbReference type="Proteomes" id="UP001152888"/>
    </source>
</evidence>
<dbReference type="SMART" id="SM00847">
    <property type="entry name" value="HA2"/>
    <property type="match status" value="1"/>
</dbReference>
<dbReference type="GO" id="GO:0005634">
    <property type="term" value="C:nucleus"/>
    <property type="evidence" value="ECO:0007669"/>
    <property type="project" value="TreeGrafter"/>
</dbReference>
<keyword evidence="3" id="KW-0347">Helicase</keyword>
<dbReference type="InterPro" id="IPR027417">
    <property type="entry name" value="P-loop_NTPase"/>
</dbReference>
<dbReference type="OrthoDB" id="5600252at2759"/>
<organism evidence="6 7">
    <name type="scientific">Acanthoscelides obtectus</name>
    <name type="common">Bean weevil</name>
    <name type="synonym">Bruchus obtectus</name>
    <dbReference type="NCBI Taxonomy" id="200917"/>
    <lineage>
        <taxon>Eukaryota</taxon>
        <taxon>Metazoa</taxon>
        <taxon>Ecdysozoa</taxon>
        <taxon>Arthropoda</taxon>
        <taxon>Hexapoda</taxon>
        <taxon>Insecta</taxon>
        <taxon>Pterygota</taxon>
        <taxon>Neoptera</taxon>
        <taxon>Endopterygota</taxon>
        <taxon>Coleoptera</taxon>
        <taxon>Polyphaga</taxon>
        <taxon>Cucujiformia</taxon>
        <taxon>Chrysomeloidea</taxon>
        <taxon>Chrysomelidae</taxon>
        <taxon>Bruchinae</taxon>
        <taxon>Bruchini</taxon>
        <taxon>Acanthoscelides</taxon>
    </lineage>
</organism>
<sequence length="589" mass="68032">MLILAQARLYLDWVSSGGIRWSTIIIRLSFQHFMDDCKLEVHKTIDMCEDKSPNLVHEDVVKVIKYICDKKPEGAILCFLPGWEDITKVYKMIPERNDLVTYCLHSRLQDSEQWKIFSRPPPGVRKIILATNIAETSVTVDDVVYVVDSGIHKEQRFDVEKGVNCIDNYWISKASAIQRKGRAGRVQPGESYHMYTKEKYKEFEDYSMPEIMRTSLTKIVLDSKVCSNNMNALEFMVKLPTPPEENATLRAVEDLKDLELLDENENLTSLGKTLAEFQLEPSFSKAMVNAVIFKCVTPVVDIVTLFSSETELFSSGLMNKENIKATKSDFCSSSDHLAMMRIFEKFLEFSDANNETGLRMFCKRLNLVPHRMKTIEKLRKIHFDYLFNGLYDVMPIADDYSDNDELVKAVILSGIGNILQHRNWDIVKNRLKQNVNVLLTRNNHKATITQESVNYKRNCFPSEFLLYLNETRSNVRRMTLVRECSLVSQLSVLLFSNKNLNIEKVDDDIKSDISSDDPVKLVLENTTVKLICDRKEAEELIRCKVALMSCYRYYTRQLTNPPEYNKSVNAAWDEILVILNKILKRHQVD</sequence>
<dbReference type="Gene3D" id="3.40.50.300">
    <property type="entry name" value="P-loop containing nucleotide triphosphate hydrolases"/>
    <property type="match status" value="1"/>
</dbReference>
<dbReference type="CDD" id="cd18791">
    <property type="entry name" value="SF2_C_RHA"/>
    <property type="match status" value="1"/>
</dbReference>
<keyword evidence="2" id="KW-0378">Hydrolase</keyword>
<evidence type="ECO:0000256" key="2">
    <source>
        <dbReference type="ARBA" id="ARBA00022801"/>
    </source>
</evidence>
<accession>A0A9P0LRU5</accession>
<dbReference type="SUPFAM" id="SSF52540">
    <property type="entry name" value="P-loop containing nucleoside triphosphate hydrolases"/>
    <property type="match status" value="1"/>
</dbReference>
<evidence type="ECO:0000259" key="5">
    <source>
        <dbReference type="PROSITE" id="PS51194"/>
    </source>
</evidence>
<dbReference type="SMART" id="SM00490">
    <property type="entry name" value="HELICc"/>
    <property type="match status" value="1"/>
</dbReference>
<proteinExistence type="predicted"/>
<reference evidence="6" key="1">
    <citation type="submission" date="2022-03" db="EMBL/GenBank/DDBJ databases">
        <authorList>
            <person name="Sayadi A."/>
        </authorList>
    </citation>
    <scope>NUCLEOTIDE SEQUENCE</scope>
</reference>
<evidence type="ECO:0000256" key="3">
    <source>
        <dbReference type="ARBA" id="ARBA00022806"/>
    </source>
</evidence>
<dbReference type="GO" id="GO:0016787">
    <property type="term" value="F:hydrolase activity"/>
    <property type="evidence" value="ECO:0007669"/>
    <property type="project" value="UniProtKB-KW"/>
</dbReference>
<dbReference type="FunFam" id="3.40.50.300:FF:001528">
    <property type="entry name" value="ATP-dependent RNA helicase YTHDC2"/>
    <property type="match status" value="1"/>
</dbReference>
<dbReference type="GO" id="GO:0002151">
    <property type="term" value="F:G-quadruplex RNA binding"/>
    <property type="evidence" value="ECO:0007669"/>
    <property type="project" value="TreeGrafter"/>
</dbReference>
<gene>
    <name evidence="6" type="ORF">ACAOBT_LOCUS26201</name>
</gene>
<dbReference type="Gene3D" id="1.20.120.1080">
    <property type="match status" value="1"/>
</dbReference>
<dbReference type="AlphaFoldDB" id="A0A9P0LRU5"/>
<comment type="caution">
    <text evidence="6">The sequence shown here is derived from an EMBL/GenBank/DDBJ whole genome shotgun (WGS) entry which is preliminary data.</text>
</comment>
<dbReference type="InterPro" id="IPR007502">
    <property type="entry name" value="Helicase-assoc_dom"/>
</dbReference>
<keyword evidence="4" id="KW-0067">ATP-binding</keyword>
<dbReference type="InterPro" id="IPR001650">
    <property type="entry name" value="Helicase_C-like"/>
</dbReference>
<keyword evidence="1" id="KW-0547">Nucleotide-binding</keyword>
<evidence type="ECO:0000256" key="4">
    <source>
        <dbReference type="ARBA" id="ARBA00022840"/>
    </source>
</evidence>
<dbReference type="PROSITE" id="PS51194">
    <property type="entry name" value="HELICASE_CTER"/>
    <property type="match status" value="1"/>
</dbReference>
<evidence type="ECO:0000313" key="6">
    <source>
        <dbReference type="EMBL" id="CAH2001443.1"/>
    </source>
</evidence>
<keyword evidence="7" id="KW-1185">Reference proteome</keyword>
<dbReference type="PANTHER" id="PTHR18934:SF257">
    <property type="entry name" value="ATP-DEPENDENT RNA HELICASE DHX30"/>
    <property type="match status" value="1"/>
</dbReference>
<dbReference type="Proteomes" id="UP001152888">
    <property type="component" value="Unassembled WGS sequence"/>
</dbReference>
<dbReference type="InterPro" id="IPR048333">
    <property type="entry name" value="HA2_WH"/>
</dbReference>
<dbReference type="Pfam" id="PF00271">
    <property type="entry name" value="Helicase_C"/>
    <property type="match status" value="1"/>
</dbReference>
<feature type="domain" description="Helicase C-terminal" evidence="5">
    <location>
        <begin position="59"/>
        <end position="227"/>
    </location>
</feature>
<dbReference type="PANTHER" id="PTHR18934">
    <property type="entry name" value="ATP-DEPENDENT RNA HELICASE"/>
    <property type="match status" value="1"/>
</dbReference>
<name>A0A9P0LRU5_ACAOB</name>
<evidence type="ECO:0000256" key="1">
    <source>
        <dbReference type="ARBA" id="ARBA00022741"/>
    </source>
</evidence>
<dbReference type="GO" id="GO:0003678">
    <property type="term" value="F:DNA helicase activity"/>
    <property type="evidence" value="ECO:0007669"/>
    <property type="project" value="TreeGrafter"/>
</dbReference>